<protein>
    <submittedName>
        <fullName evidence="1">Uncharacterized protein</fullName>
    </submittedName>
</protein>
<keyword evidence="2" id="KW-1185">Reference proteome</keyword>
<evidence type="ECO:0000313" key="2">
    <source>
        <dbReference type="Proteomes" id="UP001472677"/>
    </source>
</evidence>
<dbReference type="Proteomes" id="UP001472677">
    <property type="component" value="Unassembled WGS sequence"/>
</dbReference>
<evidence type="ECO:0000313" key="1">
    <source>
        <dbReference type="EMBL" id="KAK8493243.1"/>
    </source>
</evidence>
<gene>
    <name evidence="1" type="ORF">V6N12_063769</name>
</gene>
<sequence>MGVNPLFWNVEANRGMTDEDVGLVYREERLGWRLWEIGLTTELEALSQVHGSQDTMRELVGAESEGRDDVQVPRIEWDSFIAQQNQEVELGLKSHESLNPEVYRFGP</sequence>
<proteinExistence type="predicted"/>
<accession>A0ABR2AIW8</accession>
<reference evidence="1 2" key="1">
    <citation type="journal article" date="2024" name="G3 (Bethesda)">
        <title>Genome assembly of Hibiscus sabdariffa L. provides insights into metabolisms of medicinal natural products.</title>
        <authorList>
            <person name="Kim T."/>
        </authorList>
    </citation>
    <scope>NUCLEOTIDE SEQUENCE [LARGE SCALE GENOMIC DNA]</scope>
    <source>
        <strain evidence="1">TK-2024</strain>
        <tissue evidence="1">Old leaves</tissue>
    </source>
</reference>
<dbReference type="EMBL" id="JBBPBM010000631">
    <property type="protein sequence ID" value="KAK8493243.1"/>
    <property type="molecule type" value="Genomic_DNA"/>
</dbReference>
<name>A0ABR2AIW8_9ROSI</name>
<organism evidence="1 2">
    <name type="scientific">Hibiscus sabdariffa</name>
    <name type="common">roselle</name>
    <dbReference type="NCBI Taxonomy" id="183260"/>
    <lineage>
        <taxon>Eukaryota</taxon>
        <taxon>Viridiplantae</taxon>
        <taxon>Streptophyta</taxon>
        <taxon>Embryophyta</taxon>
        <taxon>Tracheophyta</taxon>
        <taxon>Spermatophyta</taxon>
        <taxon>Magnoliopsida</taxon>
        <taxon>eudicotyledons</taxon>
        <taxon>Gunneridae</taxon>
        <taxon>Pentapetalae</taxon>
        <taxon>rosids</taxon>
        <taxon>malvids</taxon>
        <taxon>Malvales</taxon>
        <taxon>Malvaceae</taxon>
        <taxon>Malvoideae</taxon>
        <taxon>Hibiscus</taxon>
    </lineage>
</organism>
<comment type="caution">
    <text evidence="1">The sequence shown here is derived from an EMBL/GenBank/DDBJ whole genome shotgun (WGS) entry which is preliminary data.</text>
</comment>